<dbReference type="EMBL" id="CP008953">
    <property type="protein sequence ID" value="AIG77435.1"/>
    <property type="molecule type" value="Genomic_DNA"/>
</dbReference>
<gene>
    <name evidence="1" type="ORF">AJAP_22900</name>
</gene>
<proteinExistence type="predicted"/>
<name>A0A075V3K2_9PSEU</name>
<protein>
    <recommendedName>
        <fullName evidence="3">S-adenosyl methyltransferase</fullName>
    </recommendedName>
</protein>
<dbReference type="HOGENOM" id="CLU_067079_1_0_11"/>
<dbReference type="CDD" id="cd02440">
    <property type="entry name" value="AdoMet_MTases"/>
    <property type="match status" value="1"/>
</dbReference>
<dbReference type="Gene3D" id="3.40.50.150">
    <property type="entry name" value="Vaccinia Virus protein VP39"/>
    <property type="match status" value="1"/>
</dbReference>
<dbReference type="Pfam" id="PF04672">
    <property type="entry name" value="Methyltransf_19"/>
    <property type="match status" value="1"/>
</dbReference>
<dbReference type="STRING" id="208439.AJAP_22900"/>
<dbReference type="eggNOG" id="COG2265">
    <property type="taxonomic scope" value="Bacteria"/>
</dbReference>
<dbReference type="InterPro" id="IPR006764">
    <property type="entry name" value="SAM_dep_MeTrfase_SAV2177_type"/>
</dbReference>
<reference evidence="1 2" key="1">
    <citation type="journal article" date="2014" name="J. Biotechnol.">
        <title>Complete genome sequence of the actinobacterium Amycolatopsis japonica MG417-CF17(T) (=DSM 44213T) producing (S,S)-N,N'-ethylenediaminedisuccinic acid.</title>
        <authorList>
            <person name="Stegmann E."/>
            <person name="Albersmeier A."/>
            <person name="Spohn M."/>
            <person name="Gert H."/>
            <person name="Weber T."/>
            <person name="Wohlleben W."/>
            <person name="Kalinowski J."/>
            <person name="Ruckert C."/>
        </authorList>
    </citation>
    <scope>NUCLEOTIDE SEQUENCE [LARGE SCALE GENOMIC DNA]</scope>
    <source>
        <strain evidence="2">MG417-CF17 (DSM 44213)</strain>
    </source>
</reference>
<dbReference type="RefSeq" id="WP_038515039.1">
    <property type="nucleotide sequence ID" value="NZ_CP008953.1"/>
</dbReference>
<accession>A0A075V3K2</accession>
<evidence type="ECO:0000313" key="2">
    <source>
        <dbReference type="Proteomes" id="UP000028492"/>
    </source>
</evidence>
<dbReference type="KEGG" id="aja:AJAP_22900"/>
<sequence>MSVQSERVPEGVDVRLPSAARVYDWLLGGSHNFDADRAVGEKVVAVLPSGRRVAASNRAFLRRAVRYMVGQGITQFLDLGSGIPTVGNVHEIAQDMDPGCKVVYVDYDKVAVAHSRLILDGNPNAAVVEADLCRPEDVLNSAATQGMLDFDRPIGLLMVAVFHFIPDNLRPAEIVARYRETLPSGSLVALSHLTADHAPEAMAAVTEAMKNSRDPMYFRPYAEVTALFDGLDLVEPGVVSAPLWHAEPGLRDVEPDDVYAGVGRKA</sequence>
<dbReference type="SUPFAM" id="SSF53335">
    <property type="entry name" value="S-adenosyl-L-methionine-dependent methyltransferases"/>
    <property type="match status" value="1"/>
</dbReference>
<evidence type="ECO:0000313" key="1">
    <source>
        <dbReference type="EMBL" id="AIG77435.1"/>
    </source>
</evidence>
<dbReference type="PIRSF" id="PIRSF017393">
    <property type="entry name" value="MTase_SAV2177"/>
    <property type="match status" value="1"/>
</dbReference>
<dbReference type="AlphaFoldDB" id="A0A075V3K2"/>
<keyword evidence="2" id="KW-1185">Reference proteome</keyword>
<organism evidence="1 2">
    <name type="scientific">Amycolatopsis japonica</name>
    <dbReference type="NCBI Taxonomy" id="208439"/>
    <lineage>
        <taxon>Bacteria</taxon>
        <taxon>Bacillati</taxon>
        <taxon>Actinomycetota</taxon>
        <taxon>Actinomycetes</taxon>
        <taxon>Pseudonocardiales</taxon>
        <taxon>Pseudonocardiaceae</taxon>
        <taxon>Amycolatopsis</taxon>
        <taxon>Amycolatopsis japonica group</taxon>
    </lineage>
</organism>
<dbReference type="InterPro" id="IPR029063">
    <property type="entry name" value="SAM-dependent_MTases_sf"/>
</dbReference>
<evidence type="ECO:0008006" key="3">
    <source>
        <dbReference type="Google" id="ProtNLM"/>
    </source>
</evidence>
<dbReference type="Proteomes" id="UP000028492">
    <property type="component" value="Chromosome"/>
</dbReference>